<dbReference type="InterPro" id="IPR032466">
    <property type="entry name" value="Metal_Hydrolase"/>
</dbReference>
<reference evidence="1 2" key="1">
    <citation type="submission" date="2018-05" db="EMBL/GenBank/DDBJ databases">
        <title>Marinilabilia rubrum sp. nov., isolated from saltern sediment.</title>
        <authorList>
            <person name="Zhang R."/>
        </authorList>
    </citation>
    <scope>NUCLEOTIDE SEQUENCE [LARGE SCALE GENOMIC DNA]</scope>
    <source>
        <strain evidence="1 2">WTE16</strain>
    </source>
</reference>
<dbReference type="Gene3D" id="3.20.20.140">
    <property type="entry name" value="Metal-dependent hydrolases"/>
    <property type="match status" value="1"/>
</dbReference>
<evidence type="ECO:0008006" key="3">
    <source>
        <dbReference type="Google" id="ProtNLM"/>
    </source>
</evidence>
<evidence type="ECO:0000313" key="1">
    <source>
        <dbReference type="EMBL" id="PWD99548.1"/>
    </source>
</evidence>
<dbReference type="AlphaFoldDB" id="A0A2U2B906"/>
<name>A0A2U2B906_9BACT</name>
<dbReference type="Proteomes" id="UP000244956">
    <property type="component" value="Unassembled WGS sequence"/>
</dbReference>
<accession>A0A2U2B906</accession>
<sequence>MEPLPKMENYYFDFHVHPLIKPFGHACKHLLKHYKKLKPEFFSFNWLSENHPGILKDFYNPGSKDSLWNDKRPCRFLNKLFGEMAFAKYSQSNLTAAKAGNSRVVSISLYPIEKEFLTRSADQKILGFPLFKNIVTGISSARIKYIQGPDYRYFDDTVAQYEYLKTSAELSSHSDRKLILASNFSDIETALEKHPGAVIGFLSIEGANVFYPTKEVRKADIGQVLKNIETVKNWEHPPLMISPAHHFYNGFVSHEESLVKMVKCLGNIDQSKGCNEELSDIQGFQFYTKEGLQVIDKLLDTSSGKRILVDLKHTDYRGRKEYYEFIEDNYNNEVPVVFSHAAVGVATDEGWFNPWTINLNNDDIRAVWKTSGLIGLELDQRLLGFDRYVKYCRKNNIKVRKTDPGFNAAMVWNAARFIAQQCAHFIHEEAEPPSTNAWHCISIGSDFDGLINPINGYPTLRYFTQLKNALIKYASEFLQEPKDLLHQYSPGDARTLVDGIMRANGIDFLKKHF</sequence>
<organism evidence="1 2">
    <name type="scientific">Marinilabilia rubra</name>
    <dbReference type="NCBI Taxonomy" id="2162893"/>
    <lineage>
        <taxon>Bacteria</taxon>
        <taxon>Pseudomonadati</taxon>
        <taxon>Bacteroidota</taxon>
        <taxon>Bacteroidia</taxon>
        <taxon>Marinilabiliales</taxon>
        <taxon>Marinilabiliaceae</taxon>
        <taxon>Marinilabilia</taxon>
    </lineage>
</organism>
<dbReference type="EMBL" id="QEWP01000006">
    <property type="protein sequence ID" value="PWD99548.1"/>
    <property type="molecule type" value="Genomic_DNA"/>
</dbReference>
<protein>
    <recommendedName>
        <fullName evidence="3">Peptidase M19</fullName>
    </recommendedName>
</protein>
<proteinExistence type="predicted"/>
<evidence type="ECO:0000313" key="2">
    <source>
        <dbReference type="Proteomes" id="UP000244956"/>
    </source>
</evidence>
<dbReference type="RefSeq" id="WP_109264089.1">
    <property type="nucleotide sequence ID" value="NZ_QEWP01000006.1"/>
</dbReference>
<dbReference type="OrthoDB" id="611177at2"/>
<keyword evidence="2" id="KW-1185">Reference proteome</keyword>
<gene>
    <name evidence="1" type="ORF">DDZ16_08820</name>
</gene>
<dbReference type="SUPFAM" id="SSF51556">
    <property type="entry name" value="Metallo-dependent hydrolases"/>
    <property type="match status" value="1"/>
</dbReference>
<comment type="caution">
    <text evidence="1">The sequence shown here is derived from an EMBL/GenBank/DDBJ whole genome shotgun (WGS) entry which is preliminary data.</text>
</comment>